<feature type="transmembrane region" description="Helical" evidence="9">
    <location>
        <begin position="274"/>
        <end position="296"/>
    </location>
</feature>
<evidence type="ECO:0000256" key="7">
    <source>
        <dbReference type="ARBA" id="ARBA00022989"/>
    </source>
</evidence>
<feature type="transmembrane region" description="Helical" evidence="9">
    <location>
        <begin position="302"/>
        <end position="324"/>
    </location>
</feature>
<feature type="transmembrane region" description="Helical" evidence="9">
    <location>
        <begin position="350"/>
        <end position="371"/>
    </location>
</feature>
<dbReference type="PANTHER" id="PTHR43470:SF5">
    <property type="entry name" value="PHOSPHATE TRANSPORT SYSTEM PERMEASE PROTEIN PSTA"/>
    <property type="match status" value="1"/>
</dbReference>
<accession>A0A2H5F059</accession>
<evidence type="ECO:0000256" key="3">
    <source>
        <dbReference type="ARBA" id="ARBA00016864"/>
    </source>
</evidence>
<feature type="transmembrane region" description="Helical" evidence="9">
    <location>
        <begin position="233"/>
        <end position="254"/>
    </location>
</feature>
<dbReference type="Proteomes" id="UP000234530">
    <property type="component" value="Chromosome"/>
</dbReference>
<keyword evidence="12" id="KW-1185">Reference proteome</keyword>
<dbReference type="RefSeq" id="WP_101752956.1">
    <property type="nucleotide sequence ID" value="NZ_CP025430.1"/>
</dbReference>
<dbReference type="InterPro" id="IPR005672">
    <property type="entry name" value="Phosphate_PstA"/>
</dbReference>
<evidence type="ECO:0000256" key="4">
    <source>
        <dbReference type="ARBA" id="ARBA00022448"/>
    </source>
</evidence>
<keyword evidence="4" id="KW-0813">Transport</keyword>
<comment type="subcellular location">
    <subcellularLocation>
        <location evidence="9">Cell inner membrane</location>
        <topology evidence="9">Multi-pass membrane protein</topology>
    </subcellularLocation>
    <subcellularLocation>
        <location evidence="1">Cell membrane</location>
        <topology evidence="1">Multi-pass membrane protein</topology>
    </subcellularLocation>
</comment>
<dbReference type="PANTHER" id="PTHR43470">
    <property type="entry name" value="PHOSPHATE TRANSPORT SYSTEM PERMEASE PROTEIN PSTA-RELATED"/>
    <property type="match status" value="1"/>
</dbReference>
<evidence type="ECO:0000259" key="10">
    <source>
        <dbReference type="PROSITE" id="PS50928"/>
    </source>
</evidence>
<evidence type="ECO:0000256" key="9">
    <source>
        <dbReference type="RuleBase" id="RU363043"/>
    </source>
</evidence>
<keyword evidence="6 9" id="KW-0812">Transmembrane</keyword>
<dbReference type="OrthoDB" id="9807065at2"/>
<evidence type="ECO:0000256" key="8">
    <source>
        <dbReference type="ARBA" id="ARBA00023136"/>
    </source>
</evidence>
<gene>
    <name evidence="11" type="primary">pstA</name>
    <name evidence="11" type="ORF">CX676_12710</name>
</gene>
<dbReference type="Gene3D" id="1.10.3720.10">
    <property type="entry name" value="MetI-like"/>
    <property type="match status" value="1"/>
</dbReference>
<evidence type="ECO:0000256" key="6">
    <source>
        <dbReference type="ARBA" id="ARBA00022692"/>
    </source>
</evidence>
<dbReference type="KEGG" id="pzh:CX676_12710"/>
<dbReference type="NCBIfam" id="TIGR00974">
    <property type="entry name" value="3a0107s02c"/>
    <property type="match status" value="1"/>
</dbReference>
<dbReference type="GO" id="GO:0005315">
    <property type="term" value="F:phosphate transmembrane transporter activity"/>
    <property type="evidence" value="ECO:0007669"/>
    <property type="project" value="InterPro"/>
</dbReference>
<feature type="domain" description="ABC transmembrane type-1" evidence="10">
    <location>
        <begin position="229"/>
        <end position="440"/>
    </location>
</feature>
<dbReference type="GO" id="GO:0005886">
    <property type="term" value="C:plasma membrane"/>
    <property type="evidence" value="ECO:0007669"/>
    <property type="project" value="UniProtKB-SubCell"/>
</dbReference>
<keyword evidence="5 9" id="KW-1003">Cell membrane</keyword>
<dbReference type="Pfam" id="PF00528">
    <property type="entry name" value="BPD_transp_1"/>
    <property type="match status" value="1"/>
</dbReference>
<feature type="transmembrane region" description="Helical" evidence="9">
    <location>
        <begin position="422"/>
        <end position="443"/>
    </location>
</feature>
<reference evidence="11 12" key="1">
    <citation type="journal article" date="2013" name="Antonie Van Leeuwenhoek">
        <title>Paracoccus zhejiangensis sp. nov., isolated from activated sludge in wastewater-treatment system.</title>
        <authorList>
            <person name="Wu Z.G."/>
            <person name="Zhang D.F."/>
            <person name="Liu Y.L."/>
            <person name="Wang F."/>
            <person name="Jiang X."/>
            <person name="Li C."/>
            <person name="Li S.P."/>
            <person name="Hong Q."/>
            <person name="Li W.J."/>
        </authorList>
    </citation>
    <scope>NUCLEOTIDE SEQUENCE [LARGE SCALE GENOMIC DNA]</scope>
    <source>
        <strain evidence="11 12">J6</strain>
    </source>
</reference>
<dbReference type="InterPro" id="IPR000515">
    <property type="entry name" value="MetI-like"/>
</dbReference>
<dbReference type="EMBL" id="CP025430">
    <property type="protein sequence ID" value="AUH64927.1"/>
    <property type="molecule type" value="Genomic_DNA"/>
</dbReference>
<protein>
    <recommendedName>
        <fullName evidence="3 9">Phosphate transport system permease protein PstA</fullName>
    </recommendedName>
</protein>
<keyword evidence="7 9" id="KW-1133">Transmembrane helix</keyword>
<name>A0A2H5F059_9RHOB</name>
<proteinExistence type="inferred from homology"/>
<dbReference type="PROSITE" id="PS50928">
    <property type="entry name" value="ABC_TM1"/>
    <property type="match status" value="1"/>
</dbReference>
<sequence>MTDLTHLPAPATAPKKPSLMVADPNTRRRHRAEARFKAYGIGAILIALAALVFLLVTVLRDGSGAFQQTYASLPVTLSADVVDPKGNRDPAEMSKVLTMSYGKLLDQALTDWMAANDVTIDGLKKSDLKGFISGQASADLRNAVLADPALVGQSLQITTLASSRVDGMFKGRVTDESAAIDSKTSPEQVALARIMAEKGALDTRFNPDFITNPDASETRAEAAGLGVAIIGSLYMMLIVLVLSLPIGVAASIYLEEFAPKNRWTDIIEVNISNLAAVPSIVYGILGLAAFINFMGLPRSAPIVGGLVLTLMTLPTIIIATRAALKAVPPSIRDAALGVGASKMQTVFHHVLPLAMPGILTGTIIGLAHALGETAPLLLIGMVAFVQDIPSAPPGGLFEPSSALPVQIYNFTRRADPAFFERASGAIIVLLIFLLCMNLLAIYLRRKFERRW</sequence>
<keyword evidence="8 9" id="KW-0472">Membrane</keyword>
<comment type="similarity">
    <text evidence="2 9">Belongs to the binding-protein-dependent transport system permease family. CysTW subfamily.</text>
</comment>
<feature type="transmembrane region" description="Helical" evidence="9">
    <location>
        <begin position="38"/>
        <end position="59"/>
    </location>
</feature>
<evidence type="ECO:0000256" key="1">
    <source>
        <dbReference type="ARBA" id="ARBA00004651"/>
    </source>
</evidence>
<dbReference type="InterPro" id="IPR024573">
    <property type="entry name" value="DUF3333"/>
</dbReference>
<evidence type="ECO:0000256" key="5">
    <source>
        <dbReference type="ARBA" id="ARBA00022475"/>
    </source>
</evidence>
<dbReference type="GO" id="GO:0035435">
    <property type="term" value="P:phosphate ion transmembrane transport"/>
    <property type="evidence" value="ECO:0007669"/>
    <property type="project" value="InterPro"/>
</dbReference>
<dbReference type="SUPFAM" id="SSF161098">
    <property type="entry name" value="MetI-like"/>
    <property type="match status" value="1"/>
</dbReference>
<dbReference type="InterPro" id="IPR035906">
    <property type="entry name" value="MetI-like_sf"/>
</dbReference>
<evidence type="ECO:0000256" key="2">
    <source>
        <dbReference type="ARBA" id="ARBA00007069"/>
    </source>
</evidence>
<dbReference type="AlphaFoldDB" id="A0A2H5F059"/>
<evidence type="ECO:0000313" key="12">
    <source>
        <dbReference type="Proteomes" id="UP000234530"/>
    </source>
</evidence>
<evidence type="ECO:0000313" key="11">
    <source>
        <dbReference type="EMBL" id="AUH64927.1"/>
    </source>
</evidence>
<organism evidence="11 12">
    <name type="scientific">Paracoccus zhejiangensis</name>
    <dbReference type="NCBI Taxonomy" id="1077935"/>
    <lineage>
        <taxon>Bacteria</taxon>
        <taxon>Pseudomonadati</taxon>
        <taxon>Pseudomonadota</taxon>
        <taxon>Alphaproteobacteria</taxon>
        <taxon>Rhodobacterales</taxon>
        <taxon>Paracoccaceae</taxon>
        <taxon>Paracoccus</taxon>
    </lineage>
</organism>
<dbReference type="CDD" id="cd06261">
    <property type="entry name" value="TM_PBP2"/>
    <property type="match status" value="1"/>
</dbReference>
<dbReference type="Pfam" id="PF11812">
    <property type="entry name" value="DUF3333"/>
    <property type="match status" value="1"/>
</dbReference>